<dbReference type="Gene3D" id="2.60.120.10">
    <property type="entry name" value="Jelly Rolls"/>
    <property type="match status" value="1"/>
</dbReference>
<feature type="domain" description="Cupin type-2" evidence="1">
    <location>
        <begin position="48"/>
        <end position="110"/>
    </location>
</feature>
<keyword evidence="3" id="KW-1185">Reference proteome</keyword>
<dbReference type="PANTHER" id="PTHR36440">
    <property type="entry name" value="PUTATIVE (AFU_ORTHOLOGUE AFUA_8G07350)-RELATED"/>
    <property type="match status" value="1"/>
</dbReference>
<protein>
    <recommendedName>
        <fullName evidence="1">Cupin type-2 domain-containing protein</fullName>
    </recommendedName>
</protein>
<dbReference type="AlphaFoldDB" id="A0A0W1R648"/>
<dbReference type="EMBL" id="LOPU01000030">
    <property type="protein sequence ID" value="KTG08543.1"/>
    <property type="molecule type" value="Genomic_DNA"/>
</dbReference>
<dbReference type="RefSeq" id="WP_058582827.1">
    <property type="nucleotide sequence ID" value="NZ_LOPU01000030.1"/>
</dbReference>
<dbReference type="Pfam" id="PF07883">
    <property type="entry name" value="Cupin_2"/>
    <property type="match status" value="1"/>
</dbReference>
<reference evidence="2 3" key="1">
    <citation type="submission" date="2015-12" db="EMBL/GenBank/DDBJ databases">
        <title>Haloprofundus marisrubri gen. nov., sp. nov., an extremely halophilic archaeon isolated from the Discovery deep brine-seawater interface in the Red Sea.</title>
        <authorList>
            <person name="Zhang G."/>
            <person name="Stingl U."/>
            <person name="Rashid M."/>
        </authorList>
    </citation>
    <scope>NUCLEOTIDE SEQUENCE [LARGE SCALE GENOMIC DNA]</scope>
    <source>
        <strain evidence="2 3">SB9</strain>
    </source>
</reference>
<evidence type="ECO:0000259" key="1">
    <source>
        <dbReference type="Pfam" id="PF07883"/>
    </source>
</evidence>
<sequence>MDTKASHPQPWMKGPRDGEPYWSLGGLTVLRATDENTGGSFSMIEEWIPAGSSPPRHLHRHDDEMFHVLDGAVTFEVGDEQFTATAGSTVYAPHGVAHTYFTHEEIHWLMFVHEPGLERLWASVGRPAESWEISDDSEVDEQMERVFEQLDRYEIELVGDPLTPEEIRT</sequence>
<dbReference type="Proteomes" id="UP000054387">
    <property type="component" value="Unassembled WGS sequence"/>
</dbReference>
<name>A0A0W1R648_9EURY</name>
<gene>
    <name evidence="2" type="ORF">AUR64_17865</name>
</gene>
<dbReference type="OrthoDB" id="307518at2157"/>
<evidence type="ECO:0000313" key="3">
    <source>
        <dbReference type="Proteomes" id="UP000054387"/>
    </source>
</evidence>
<dbReference type="InterPro" id="IPR053146">
    <property type="entry name" value="QDO-like"/>
</dbReference>
<proteinExistence type="predicted"/>
<comment type="caution">
    <text evidence="2">The sequence shown here is derived from an EMBL/GenBank/DDBJ whole genome shotgun (WGS) entry which is preliminary data.</text>
</comment>
<dbReference type="SUPFAM" id="SSF51182">
    <property type="entry name" value="RmlC-like cupins"/>
    <property type="match status" value="1"/>
</dbReference>
<dbReference type="InterPro" id="IPR011051">
    <property type="entry name" value="RmlC_Cupin_sf"/>
</dbReference>
<organism evidence="2 3">
    <name type="scientific">Haloprofundus marisrubri</name>
    <dbReference type="NCBI Taxonomy" id="1514971"/>
    <lineage>
        <taxon>Archaea</taxon>
        <taxon>Methanobacteriati</taxon>
        <taxon>Methanobacteriota</taxon>
        <taxon>Stenosarchaea group</taxon>
        <taxon>Halobacteria</taxon>
        <taxon>Halobacteriales</taxon>
        <taxon>Haloferacaceae</taxon>
        <taxon>Haloprofundus</taxon>
    </lineage>
</organism>
<accession>A0A0W1R648</accession>
<evidence type="ECO:0000313" key="2">
    <source>
        <dbReference type="EMBL" id="KTG08543.1"/>
    </source>
</evidence>
<dbReference type="InterPro" id="IPR013096">
    <property type="entry name" value="Cupin_2"/>
</dbReference>
<dbReference type="PANTHER" id="PTHR36440:SF1">
    <property type="entry name" value="PUTATIVE (AFU_ORTHOLOGUE AFUA_8G07350)-RELATED"/>
    <property type="match status" value="1"/>
</dbReference>
<dbReference type="InterPro" id="IPR014710">
    <property type="entry name" value="RmlC-like_jellyroll"/>
</dbReference>
<dbReference type="STRING" id="1514971.AUR64_17865"/>